<reference evidence="2 3" key="1">
    <citation type="submission" date="2020-02" db="EMBL/GenBank/DDBJ databases">
        <title>Draft genome sequence of Haematococcus lacustris strain NIES-144.</title>
        <authorList>
            <person name="Morimoto D."/>
            <person name="Nakagawa S."/>
            <person name="Yoshida T."/>
            <person name="Sawayama S."/>
        </authorList>
    </citation>
    <scope>NUCLEOTIDE SEQUENCE [LARGE SCALE GENOMIC DNA]</scope>
    <source>
        <strain evidence="2 3">NIES-144</strain>
    </source>
</reference>
<accession>A0A699ZQZ9</accession>
<organism evidence="2 3">
    <name type="scientific">Haematococcus lacustris</name>
    <name type="common">Green alga</name>
    <name type="synonym">Haematococcus pluvialis</name>
    <dbReference type="NCBI Taxonomy" id="44745"/>
    <lineage>
        <taxon>Eukaryota</taxon>
        <taxon>Viridiplantae</taxon>
        <taxon>Chlorophyta</taxon>
        <taxon>core chlorophytes</taxon>
        <taxon>Chlorophyceae</taxon>
        <taxon>CS clade</taxon>
        <taxon>Chlamydomonadales</taxon>
        <taxon>Haematococcaceae</taxon>
        <taxon>Haematococcus</taxon>
    </lineage>
</organism>
<proteinExistence type="predicted"/>
<comment type="caution">
    <text evidence="2">The sequence shown here is derived from an EMBL/GenBank/DDBJ whole genome shotgun (WGS) entry which is preliminary data.</text>
</comment>
<evidence type="ECO:0000313" key="3">
    <source>
        <dbReference type="Proteomes" id="UP000485058"/>
    </source>
</evidence>
<evidence type="ECO:0000256" key="1">
    <source>
        <dbReference type="SAM" id="MobiDB-lite"/>
    </source>
</evidence>
<evidence type="ECO:0000313" key="2">
    <source>
        <dbReference type="EMBL" id="GFH21226.1"/>
    </source>
</evidence>
<feature type="region of interest" description="Disordered" evidence="1">
    <location>
        <begin position="1"/>
        <end position="21"/>
    </location>
</feature>
<keyword evidence="3" id="KW-1185">Reference proteome</keyword>
<feature type="region of interest" description="Disordered" evidence="1">
    <location>
        <begin position="94"/>
        <end position="170"/>
    </location>
</feature>
<name>A0A699ZQZ9_HAELA</name>
<dbReference type="Proteomes" id="UP000485058">
    <property type="component" value="Unassembled WGS sequence"/>
</dbReference>
<gene>
    <name evidence="2" type="ORF">HaLaN_18484</name>
</gene>
<dbReference type="AlphaFoldDB" id="A0A699ZQZ9"/>
<protein>
    <submittedName>
        <fullName evidence="2">Uncharacterized protein</fullName>
    </submittedName>
</protein>
<sequence length="184" mass="19422">MASGHWPPGAQVPPPADNYRAQPASQRWCWDSKEISVVCETPTTVDSVSGPAGAHAVHRSTPGACQEANKYCVYTETFSGPSCWVQAVAPWTLHRPPSGPSSPQSRESSAKYGSSQPHSSRKGDGAATAGPGRDQSTHHQCVPKRQCESQQPALERPACQPSARPPLLTSAPACVTLRTLTAAA</sequence>
<dbReference type="EMBL" id="BLLF01001784">
    <property type="protein sequence ID" value="GFH21226.1"/>
    <property type="molecule type" value="Genomic_DNA"/>
</dbReference>